<dbReference type="GO" id="GO:0016787">
    <property type="term" value="F:hydrolase activity"/>
    <property type="evidence" value="ECO:0007669"/>
    <property type="project" value="InterPro"/>
</dbReference>
<evidence type="ECO:0000313" key="2">
    <source>
        <dbReference type="Proteomes" id="UP001515500"/>
    </source>
</evidence>
<feature type="domain" description="Alpha/beta hydrolase fold-3" evidence="1">
    <location>
        <begin position="1"/>
        <end position="120"/>
    </location>
</feature>
<dbReference type="AlphaFoldDB" id="A0AB40B071"/>
<name>A0AB40B071_DIOCR</name>
<dbReference type="Proteomes" id="UP001515500">
    <property type="component" value="Unplaced"/>
</dbReference>
<dbReference type="GeneID" id="120257149"/>
<dbReference type="SUPFAM" id="SSF53474">
    <property type="entry name" value="alpha/beta-Hydrolases"/>
    <property type="match status" value="1"/>
</dbReference>
<dbReference type="Pfam" id="PF07859">
    <property type="entry name" value="Abhydrolase_3"/>
    <property type="match status" value="1"/>
</dbReference>
<proteinExistence type="predicted"/>
<organism evidence="2 3">
    <name type="scientific">Dioscorea cayennensis subsp. rotundata</name>
    <name type="common">White Guinea yam</name>
    <name type="synonym">Dioscorea rotundata</name>
    <dbReference type="NCBI Taxonomy" id="55577"/>
    <lineage>
        <taxon>Eukaryota</taxon>
        <taxon>Viridiplantae</taxon>
        <taxon>Streptophyta</taxon>
        <taxon>Embryophyta</taxon>
        <taxon>Tracheophyta</taxon>
        <taxon>Spermatophyta</taxon>
        <taxon>Magnoliopsida</taxon>
        <taxon>Liliopsida</taxon>
        <taxon>Dioscoreales</taxon>
        <taxon>Dioscoreaceae</taxon>
        <taxon>Dioscorea</taxon>
    </lineage>
</organism>
<evidence type="ECO:0000313" key="3">
    <source>
        <dbReference type="RefSeq" id="XP_039120677.1"/>
    </source>
</evidence>
<reference evidence="3" key="1">
    <citation type="submission" date="2025-08" db="UniProtKB">
        <authorList>
            <consortium name="RefSeq"/>
        </authorList>
    </citation>
    <scope>IDENTIFICATION</scope>
</reference>
<dbReference type="InterPro" id="IPR050466">
    <property type="entry name" value="Carboxylest/Gibb_receptor"/>
</dbReference>
<gene>
    <name evidence="3" type="primary">LOC120257149</name>
</gene>
<dbReference type="Gene3D" id="3.40.50.1820">
    <property type="entry name" value="alpha/beta hydrolase"/>
    <property type="match status" value="1"/>
</dbReference>
<evidence type="ECO:0000259" key="1">
    <source>
        <dbReference type="Pfam" id="PF07859"/>
    </source>
</evidence>
<dbReference type="InterPro" id="IPR029058">
    <property type="entry name" value="AB_hydrolase_fold"/>
</dbReference>
<dbReference type="InterPro" id="IPR013094">
    <property type="entry name" value="AB_hydrolase_3"/>
</dbReference>
<dbReference type="RefSeq" id="XP_039120677.1">
    <property type="nucleotide sequence ID" value="XM_039264743.1"/>
</dbReference>
<accession>A0AB40B071</accession>
<dbReference type="PANTHER" id="PTHR23024:SF589">
    <property type="entry name" value="CARBOXYLESTERASE 17-RELATED"/>
    <property type="match status" value="1"/>
</dbReference>
<protein>
    <submittedName>
        <fullName evidence="3">Probable carboxylesterase 2</fullName>
    </submittedName>
</protein>
<dbReference type="PANTHER" id="PTHR23024">
    <property type="entry name" value="ARYLACETAMIDE DEACETYLASE"/>
    <property type="match status" value="1"/>
</dbReference>
<sequence length="145" mass="16465">MALRARENSIEGMVLIHPGFWGSTVVGLESTDQKLRDLMKSFWSLVCPHSKGVDDPFLNPVADGAPSLSGLACKRVLVCVAEMDFLKERGRVYYEKLRENIDWNGEVELFETQGEEHVFHLLKPNCENAFTLMNRLVSFFNVCLN</sequence>
<keyword evidence="2" id="KW-1185">Reference proteome</keyword>